<proteinExistence type="predicted"/>
<dbReference type="EMBL" id="JACGWJ010000019">
    <property type="protein sequence ID" value="KAL0345700.1"/>
    <property type="molecule type" value="Genomic_DNA"/>
</dbReference>
<gene>
    <name evidence="1" type="ORF">Sradi_4401300</name>
</gene>
<sequence length="255" mass="28183">MDHQCLDLNKAYSDNASYAPIASPSPAAILSVDATTSYEIVAYAVSRIALGDACSTVSHSSNLDWPCDSMDVLLAKSKLSKRNGRRCYAKATEELMGRARKLENDFLRLLAKSKLSERNGSCYAKATKELMGRARMLENDFLRSKQRLTLTMHLMHQLLPPSPAAILSVDATTSYEIVAYAVSRIALGDTCSTVSHSSNLDWPCDSMTFSVTCTFVVCSRLLAKSKLSKRNGRRCYAKATEELMGRARKLENDFL</sequence>
<feature type="non-terminal residue" evidence="1">
    <location>
        <position position="255"/>
    </location>
</feature>
<name>A0AAW2NRX1_SESRA</name>
<protein>
    <submittedName>
        <fullName evidence="1">Uncharacterized protein</fullName>
    </submittedName>
</protein>
<dbReference type="PANTHER" id="PTHR31267">
    <property type="entry name" value="DENTIN SIALOPHOSPHOPROTEIN-LIKE PROTEIN"/>
    <property type="match status" value="1"/>
</dbReference>
<dbReference type="AlphaFoldDB" id="A0AAW2NRX1"/>
<organism evidence="1">
    <name type="scientific">Sesamum radiatum</name>
    <name type="common">Black benniseed</name>
    <dbReference type="NCBI Taxonomy" id="300843"/>
    <lineage>
        <taxon>Eukaryota</taxon>
        <taxon>Viridiplantae</taxon>
        <taxon>Streptophyta</taxon>
        <taxon>Embryophyta</taxon>
        <taxon>Tracheophyta</taxon>
        <taxon>Spermatophyta</taxon>
        <taxon>Magnoliopsida</taxon>
        <taxon>eudicotyledons</taxon>
        <taxon>Gunneridae</taxon>
        <taxon>Pentapetalae</taxon>
        <taxon>asterids</taxon>
        <taxon>lamiids</taxon>
        <taxon>Lamiales</taxon>
        <taxon>Pedaliaceae</taxon>
        <taxon>Sesamum</taxon>
    </lineage>
</organism>
<dbReference type="PANTHER" id="PTHR31267:SF2">
    <property type="entry name" value="EXPRESSED PROTEIN"/>
    <property type="match status" value="1"/>
</dbReference>
<evidence type="ECO:0000313" key="1">
    <source>
        <dbReference type="EMBL" id="KAL0345700.1"/>
    </source>
</evidence>
<comment type="caution">
    <text evidence="1">The sequence shown here is derived from an EMBL/GenBank/DDBJ whole genome shotgun (WGS) entry which is preliminary data.</text>
</comment>
<reference evidence="1" key="1">
    <citation type="submission" date="2020-06" db="EMBL/GenBank/DDBJ databases">
        <authorList>
            <person name="Li T."/>
            <person name="Hu X."/>
            <person name="Zhang T."/>
            <person name="Song X."/>
            <person name="Zhang H."/>
            <person name="Dai N."/>
            <person name="Sheng W."/>
            <person name="Hou X."/>
            <person name="Wei L."/>
        </authorList>
    </citation>
    <scope>NUCLEOTIDE SEQUENCE</scope>
    <source>
        <strain evidence="1">G02</strain>
        <tissue evidence="1">Leaf</tissue>
    </source>
</reference>
<accession>A0AAW2NRX1</accession>
<reference evidence="1" key="2">
    <citation type="journal article" date="2024" name="Plant">
        <title>Genomic evolution and insights into agronomic trait innovations of Sesamum species.</title>
        <authorList>
            <person name="Miao H."/>
            <person name="Wang L."/>
            <person name="Qu L."/>
            <person name="Liu H."/>
            <person name="Sun Y."/>
            <person name="Le M."/>
            <person name="Wang Q."/>
            <person name="Wei S."/>
            <person name="Zheng Y."/>
            <person name="Lin W."/>
            <person name="Duan Y."/>
            <person name="Cao H."/>
            <person name="Xiong S."/>
            <person name="Wang X."/>
            <person name="Wei L."/>
            <person name="Li C."/>
            <person name="Ma Q."/>
            <person name="Ju M."/>
            <person name="Zhao R."/>
            <person name="Li G."/>
            <person name="Mu C."/>
            <person name="Tian Q."/>
            <person name="Mei H."/>
            <person name="Zhang T."/>
            <person name="Gao T."/>
            <person name="Zhang H."/>
        </authorList>
    </citation>
    <scope>NUCLEOTIDE SEQUENCE</scope>
    <source>
        <strain evidence="1">G02</strain>
    </source>
</reference>